<name>A0A6J7J6Y5_9ZZZZ</name>
<evidence type="ECO:0000313" key="1">
    <source>
        <dbReference type="EMBL" id="CAB4938830.1"/>
    </source>
</evidence>
<sequence length="188" mass="20844">MMLVGRSVRDELVALAQRGARETRRGAHLMPLGELFLNRVDRYPHPHAALLSLESEIRRARALRELLQPVTDRAAINAWRRVRTDAPDWLEVDPLDGAPLSIPHPDEDNPTSRLAVARPLTPADVLDRKVQAALEAAALLVHGQHLAQVELEHPGGLAARIATKRGRHSLMADGARIYVPGYEPIFGW</sequence>
<dbReference type="AlphaFoldDB" id="A0A6J7J6Y5"/>
<dbReference type="EMBL" id="CAFBMK010000223">
    <property type="protein sequence ID" value="CAB4938830.1"/>
    <property type="molecule type" value="Genomic_DNA"/>
</dbReference>
<accession>A0A6J7J6Y5</accession>
<protein>
    <submittedName>
        <fullName evidence="1">Unannotated protein</fullName>
    </submittedName>
</protein>
<proteinExistence type="predicted"/>
<organism evidence="1">
    <name type="scientific">freshwater metagenome</name>
    <dbReference type="NCBI Taxonomy" id="449393"/>
    <lineage>
        <taxon>unclassified sequences</taxon>
        <taxon>metagenomes</taxon>
        <taxon>ecological metagenomes</taxon>
    </lineage>
</organism>
<gene>
    <name evidence="1" type="ORF">UFOPK3564_02816</name>
</gene>
<reference evidence="1" key="1">
    <citation type="submission" date="2020-05" db="EMBL/GenBank/DDBJ databases">
        <authorList>
            <person name="Chiriac C."/>
            <person name="Salcher M."/>
            <person name="Ghai R."/>
            <person name="Kavagutti S V."/>
        </authorList>
    </citation>
    <scope>NUCLEOTIDE SEQUENCE</scope>
</reference>